<evidence type="ECO:0000313" key="3">
    <source>
        <dbReference type="Proteomes" id="UP000598996"/>
    </source>
</evidence>
<sequence length="101" mass="10919">MAVTGRMIAEGLRPGAEFAPPHTRIVKVLRVDVGDSAGPGQPRFWTIIDFAADDADAVATALAETLDPRRRLVCRPSGRRRPRGGVRAQGVPLRPGRPRDV</sequence>
<feature type="compositionally biased region" description="Basic residues" evidence="1">
    <location>
        <begin position="74"/>
        <end position="84"/>
    </location>
</feature>
<reference evidence="2 3" key="1">
    <citation type="submission" date="2021-01" db="EMBL/GenBank/DDBJ databases">
        <title>Actinoplanes sp. nov. LDG1-01 isolated from lichen.</title>
        <authorList>
            <person name="Saeng-In P."/>
            <person name="Phongsopitanun W."/>
            <person name="Kanchanasin P."/>
            <person name="Yuki M."/>
            <person name="Kudo T."/>
            <person name="Ohkuma M."/>
            <person name="Tanasupawat S."/>
        </authorList>
    </citation>
    <scope>NUCLEOTIDE SEQUENCE [LARGE SCALE GENOMIC DNA]</scope>
    <source>
        <strain evidence="2 3">LDG1-01</strain>
    </source>
</reference>
<dbReference type="Proteomes" id="UP000598996">
    <property type="component" value="Unassembled WGS sequence"/>
</dbReference>
<evidence type="ECO:0000313" key="2">
    <source>
        <dbReference type="EMBL" id="MBL7259623.1"/>
    </source>
</evidence>
<comment type="caution">
    <text evidence="2">The sequence shown here is derived from an EMBL/GenBank/DDBJ whole genome shotgun (WGS) entry which is preliminary data.</text>
</comment>
<name>A0ABS1VZ98_9ACTN</name>
<protein>
    <submittedName>
        <fullName evidence="2">Uncharacterized protein</fullName>
    </submittedName>
</protein>
<dbReference type="EMBL" id="JAENHO010000011">
    <property type="protein sequence ID" value="MBL7259623.1"/>
    <property type="molecule type" value="Genomic_DNA"/>
</dbReference>
<organism evidence="2 3">
    <name type="scientific">Paractinoplanes lichenicola</name>
    <dbReference type="NCBI Taxonomy" id="2802976"/>
    <lineage>
        <taxon>Bacteria</taxon>
        <taxon>Bacillati</taxon>
        <taxon>Actinomycetota</taxon>
        <taxon>Actinomycetes</taxon>
        <taxon>Micromonosporales</taxon>
        <taxon>Micromonosporaceae</taxon>
        <taxon>Paractinoplanes</taxon>
    </lineage>
</organism>
<evidence type="ECO:0000256" key="1">
    <source>
        <dbReference type="SAM" id="MobiDB-lite"/>
    </source>
</evidence>
<dbReference type="RefSeq" id="WP_202996306.1">
    <property type="nucleotide sequence ID" value="NZ_JAENHO010000011.1"/>
</dbReference>
<proteinExistence type="predicted"/>
<accession>A0ABS1VZ98</accession>
<keyword evidence="3" id="KW-1185">Reference proteome</keyword>
<feature type="region of interest" description="Disordered" evidence="1">
    <location>
        <begin position="74"/>
        <end position="101"/>
    </location>
</feature>
<gene>
    <name evidence="2" type="ORF">JKJ07_35430</name>
</gene>